<keyword evidence="2" id="KW-1185">Reference proteome</keyword>
<dbReference type="Pfam" id="PF13743">
    <property type="entry name" value="Thioredoxin_5"/>
    <property type="match status" value="1"/>
</dbReference>
<sequence length="206" mass="23458">MSMNLYYFHDPMCSWCWAFRPIWQEVVTRLPDNVVVKRILGGLAPDTDQPMPTEMQAKLKGIWQKIQQPVPGTAFNFDFWTTCIPRRSTYAACRAVIAAREQDSVKEEAMILAIQQAYYLHAKNPADMSTLFALASDIGLDRERFEANMTSAVVNQALMRDIEFTQTLNVKGFPTLLLENQGIVTAIDYDYTSANNALRQIEHLSQ</sequence>
<organism evidence="1 2">
    <name type="scientific">Methylomonas fluvii</name>
    <dbReference type="NCBI Taxonomy" id="1854564"/>
    <lineage>
        <taxon>Bacteria</taxon>
        <taxon>Pseudomonadati</taxon>
        <taxon>Pseudomonadota</taxon>
        <taxon>Gammaproteobacteria</taxon>
        <taxon>Methylococcales</taxon>
        <taxon>Methylococcaceae</taxon>
        <taxon>Methylomonas</taxon>
    </lineage>
</organism>
<gene>
    <name evidence="1" type="ORF">EBB_14770</name>
</gene>
<dbReference type="Gene3D" id="1.10.472.60">
    <property type="entry name" value="putative protein disulfide isomerase domain"/>
    <property type="match status" value="1"/>
</dbReference>
<dbReference type="CDD" id="cd03025">
    <property type="entry name" value="DsbA_FrnE_like"/>
    <property type="match status" value="1"/>
</dbReference>
<dbReference type="PANTHER" id="PTHR13887:SF54">
    <property type="entry name" value="DSBA FAMILY PROTEIN"/>
    <property type="match status" value="1"/>
</dbReference>
<dbReference type="InterPro" id="IPR036249">
    <property type="entry name" value="Thioredoxin-like_sf"/>
</dbReference>
<accession>A0ABR9DFY1</accession>
<evidence type="ECO:0000313" key="1">
    <source>
        <dbReference type="EMBL" id="MBD9361761.1"/>
    </source>
</evidence>
<dbReference type="EMBL" id="JACXST010000002">
    <property type="protein sequence ID" value="MBD9361761.1"/>
    <property type="molecule type" value="Genomic_DNA"/>
</dbReference>
<protein>
    <submittedName>
        <fullName evidence="1">DsbA family protein</fullName>
    </submittedName>
</protein>
<comment type="caution">
    <text evidence="1">The sequence shown here is derived from an EMBL/GenBank/DDBJ whole genome shotgun (WGS) entry which is preliminary data.</text>
</comment>
<dbReference type="PANTHER" id="PTHR13887">
    <property type="entry name" value="GLUTATHIONE S-TRANSFERASE KAPPA"/>
    <property type="match status" value="1"/>
</dbReference>
<reference evidence="1 2" key="1">
    <citation type="submission" date="2020-09" db="EMBL/GenBank/DDBJ databases">
        <title>Methylomonas albis sp. nov. and Methylomonas fluvii sp. nov.: Two cold-adapted methanotrophs from the River Elbe and an amended description of Methylovulum psychrotolerans strain Eb1.</title>
        <authorList>
            <person name="Bussmann I.K."/>
            <person name="Klings K.-W."/>
            <person name="Warnstedt J."/>
            <person name="Hoppert M."/>
            <person name="Saborowski A."/>
            <person name="Horn F."/>
            <person name="Liebner S."/>
        </authorList>
    </citation>
    <scope>NUCLEOTIDE SEQUENCE [LARGE SCALE GENOMIC DNA]</scope>
    <source>
        <strain evidence="1 2">EbB</strain>
    </source>
</reference>
<dbReference type="Gene3D" id="3.40.30.10">
    <property type="entry name" value="Glutaredoxin"/>
    <property type="match status" value="1"/>
</dbReference>
<dbReference type="SUPFAM" id="SSF52833">
    <property type="entry name" value="Thioredoxin-like"/>
    <property type="match status" value="1"/>
</dbReference>
<name>A0ABR9DFY1_9GAMM</name>
<proteinExistence type="predicted"/>
<dbReference type="Proteomes" id="UP000641152">
    <property type="component" value="Unassembled WGS sequence"/>
</dbReference>
<evidence type="ECO:0000313" key="2">
    <source>
        <dbReference type="Proteomes" id="UP000641152"/>
    </source>
</evidence>